<name>A0ACB9ZZF2_CATRO</name>
<evidence type="ECO:0000313" key="1">
    <source>
        <dbReference type="EMBL" id="KAI5653102.1"/>
    </source>
</evidence>
<protein>
    <submittedName>
        <fullName evidence="1">Uncharacterized protein</fullName>
    </submittedName>
</protein>
<dbReference type="EMBL" id="CM044707">
    <property type="protein sequence ID" value="KAI5653102.1"/>
    <property type="molecule type" value="Genomic_DNA"/>
</dbReference>
<organism evidence="1 2">
    <name type="scientific">Catharanthus roseus</name>
    <name type="common">Madagascar periwinkle</name>
    <name type="synonym">Vinca rosea</name>
    <dbReference type="NCBI Taxonomy" id="4058"/>
    <lineage>
        <taxon>Eukaryota</taxon>
        <taxon>Viridiplantae</taxon>
        <taxon>Streptophyta</taxon>
        <taxon>Embryophyta</taxon>
        <taxon>Tracheophyta</taxon>
        <taxon>Spermatophyta</taxon>
        <taxon>Magnoliopsida</taxon>
        <taxon>eudicotyledons</taxon>
        <taxon>Gunneridae</taxon>
        <taxon>Pentapetalae</taxon>
        <taxon>asterids</taxon>
        <taxon>lamiids</taxon>
        <taxon>Gentianales</taxon>
        <taxon>Apocynaceae</taxon>
        <taxon>Rauvolfioideae</taxon>
        <taxon>Vinceae</taxon>
        <taxon>Catharanthinae</taxon>
        <taxon>Catharanthus</taxon>
    </lineage>
</organism>
<accession>A0ACB9ZZF2</accession>
<sequence length="115" mass="13351">MDERFHKRKGDYEGYFDSYNYGGHNYRRSSYTLGTTSRPFSYNNLKLPLLCGTFGPYDYEAWEQKVESLFYSYGVKEEEKIQLVLKSLSYEVQFGGIVNVKIAGELELNQSRLGA</sequence>
<proteinExistence type="predicted"/>
<comment type="caution">
    <text evidence="1">The sequence shown here is derived from an EMBL/GenBank/DDBJ whole genome shotgun (WGS) entry which is preliminary data.</text>
</comment>
<dbReference type="Proteomes" id="UP001060085">
    <property type="component" value="Linkage Group LG07"/>
</dbReference>
<evidence type="ECO:0000313" key="2">
    <source>
        <dbReference type="Proteomes" id="UP001060085"/>
    </source>
</evidence>
<reference evidence="2" key="1">
    <citation type="journal article" date="2023" name="Nat. Plants">
        <title>Single-cell RNA sequencing provides a high-resolution roadmap for understanding the multicellular compartmentation of specialized metabolism.</title>
        <authorList>
            <person name="Sun S."/>
            <person name="Shen X."/>
            <person name="Li Y."/>
            <person name="Li Y."/>
            <person name="Wang S."/>
            <person name="Li R."/>
            <person name="Zhang H."/>
            <person name="Shen G."/>
            <person name="Guo B."/>
            <person name="Wei J."/>
            <person name="Xu J."/>
            <person name="St-Pierre B."/>
            <person name="Chen S."/>
            <person name="Sun C."/>
        </authorList>
    </citation>
    <scope>NUCLEOTIDE SEQUENCE [LARGE SCALE GENOMIC DNA]</scope>
</reference>
<gene>
    <name evidence="1" type="ORF">M9H77_30289</name>
</gene>
<keyword evidence="2" id="KW-1185">Reference proteome</keyword>